<dbReference type="InParanoid" id="A0A152AAA3"/>
<keyword evidence="3" id="KW-1185">Reference proteome</keyword>
<organism evidence="2 3">
    <name type="scientific">Tieghemostelium lacteum</name>
    <name type="common">Slime mold</name>
    <name type="synonym">Dictyostelium lacteum</name>
    <dbReference type="NCBI Taxonomy" id="361077"/>
    <lineage>
        <taxon>Eukaryota</taxon>
        <taxon>Amoebozoa</taxon>
        <taxon>Evosea</taxon>
        <taxon>Eumycetozoa</taxon>
        <taxon>Dictyostelia</taxon>
        <taxon>Dictyosteliales</taxon>
        <taxon>Raperosteliaceae</taxon>
        <taxon>Tieghemostelium</taxon>
    </lineage>
</organism>
<evidence type="ECO:0000313" key="2">
    <source>
        <dbReference type="EMBL" id="KYR03150.1"/>
    </source>
</evidence>
<dbReference type="FunCoup" id="A0A152AAA3">
    <property type="interactions" value="738"/>
</dbReference>
<dbReference type="InterPro" id="IPR011990">
    <property type="entry name" value="TPR-like_helical_dom_sf"/>
</dbReference>
<dbReference type="OMA" id="QGAIDKW"/>
<dbReference type="SUPFAM" id="SSF48452">
    <property type="entry name" value="TPR-like"/>
    <property type="match status" value="1"/>
</dbReference>
<evidence type="ECO:0000256" key="1">
    <source>
        <dbReference type="SAM" id="MobiDB-lite"/>
    </source>
</evidence>
<proteinExistence type="predicted"/>
<dbReference type="Gene3D" id="1.25.40.10">
    <property type="entry name" value="Tetratricopeptide repeat domain"/>
    <property type="match status" value="2"/>
</dbReference>
<gene>
    <name evidence="2" type="ORF">DLAC_00650</name>
</gene>
<dbReference type="OrthoDB" id="20831at2759"/>
<dbReference type="InterPro" id="IPR019734">
    <property type="entry name" value="TPR_rpt"/>
</dbReference>
<protein>
    <recommendedName>
        <fullName evidence="4">Tetratricopeptide-like helical domain-containing protein</fullName>
    </recommendedName>
</protein>
<dbReference type="EMBL" id="LODT01000001">
    <property type="protein sequence ID" value="KYR03150.1"/>
    <property type="molecule type" value="Genomic_DNA"/>
</dbReference>
<evidence type="ECO:0008006" key="4">
    <source>
        <dbReference type="Google" id="ProtNLM"/>
    </source>
</evidence>
<dbReference type="AlphaFoldDB" id="A0A152AAA3"/>
<evidence type="ECO:0000313" key="3">
    <source>
        <dbReference type="Proteomes" id="UP000076078"/>
    </source>
</evidence>
<sequence length="898" mass="104742">MNKLLCNSKYLNLFKYKPTSNVCLNYTINSLKNIGLSSIYNYNNNTKSKSTLIWNNNNNNSNSINNRLKSFYSTSIEKEENLNFNLYDPSKQEPFVPRPPPYETDSTLDFLVPVSSQRKLTDPDLIDKEVKLGKALSAIGFTHQENQRWKEALESFNRALVHTRCVFVSDRSKIDLRDYAILLNNSAESLVRLERYDEALMKCKQSIDLLEVYWKEFYQFNPTVFKRNKNMWLKDELLGVSYSNYSEYLVEEGKYKEAEPYLKQAFKIMGTLYPKSHPINVDIGMAMVRVLNENGRTEELSELMENYGTILTDALGKTEQFKYLTETITPELKQQIKEKLDVDLGDIDEEDEDDNKELDYSEIRKLEEQRDIEIQKEILKNRFKEKDFSLDDMLNVDDNQDPNELLERGVSSGTVQDQEMEIQKTSPISGNIVNGERDFDELEVAKMENDDDDDEIMRFDDEDDGENQRFDMTEKLPEREEYLNRKYIEELQEQGGEHLDVFSKNEPLSDVLNQFDRLLSESSQKYAQSETEKLIDREKRLINAHSGIPEKVVWQDGNIETPTDEYGEPVSQGAIDKWAKFHSEELLGKGKNEENEIFSDYMSKLSNLVDEMPKDTVKELDARFNDLLPQFKNAMKGNPEEYFNMSMMDLENEEKEFQDNLKKFNNMELDDFDEDEEYGVTDRELESLNLDNEDDVMKILEKMSTSKATQNIINNNSSSSSSSNSNSKYSNNSSSNSGSGNVDHNQMKDFLETAQKLNFDEDSVRRHMGSSRISNLESQFNRDDGVYRYRDEDEVTYKSNSSSKDSNMNFNQLFSEYIKNPDLLKDENFDNDDIEQLKELNMKLGVDSNPELNELLEDIDIPTSFNENDAELDLDKYLNNMKHTDEFKEIFQQYQKQK</sequence>
<dbReference type="Proteomes" id="UP000076078">
    <property type="component" value="Unassembled WGS sequence"/>
</dbReference>
<name>A0A152AAA3_TIELA</name>
<comment type="caution">
    <text evidence="2">The sequence shown here is derived from an EMBL/GenBank/DDBJ whole genome shotgun (WGS) entry which is preliminary data.</text>
</comment>
<accession>A0A152AAA3</accession>
<reference evidence="2 3" key="1">
    <citation type="submission" date="2015-12" db="EMBL/GenBank/DDBJ databases">
        <title>Dictyostelia acquired genes for synthesis and detection of signals that induce cell-type specialization by lateral gene transfer from prokaryotes.</title>
        <authorList>
            <person name="Gloeckner G."/>
            <person name="Schaap P."/>
        </authorList>
    </citation>
    <scope>NUCLEOTIDE SEQUENCE [LARGE SCALE GENOMIC DNA]</scope>
    <source>
        <strain evidence="2 3">TK</strain>
    </source>
</reference>
<dbReference type="SMART" id="SM00028">
    <property type="entry name" value="TPR"/>
    <property type="match status" value="3"/>
</dbReference>
<feature type="region of interest" description="Disordered" evidence="1">
    <location>
        <begin position="709"/>
        <end position="745"/>
    </location>
</feature>
<feature type="compositionally biased region" description="Low complexity" evidence="1">
    <location>
        <begin position="714"/>
        <end position="741"/>
    </location>
</feature>